<feature type="compositionally biased region" description="Basic and acidic residues" evidence="2">
    <location>
        <begin position="72"/>
        <end position="81"/>
    </location>
</feature>
<dbReference type="GO" id="GO:0000127">
    <property type="term" value="C:transcription factor TFIIIC complex"/>
    <property type="evidence" value="ECO:0007669"/>
    <property type="project" value="TreeGrafter"/>
</dbReference>
<proteinExistence type="predicted"/>
<protein>
    <submittedName>
        <fullName evidence="5">Outer membrane protein assembly factor BamD</fullName>
    </submittedName>
</protein>
<feature type="repeat" description="TPR" evidence="1">
    <location>
        <begin position="124"/>
        <end position="157"/>
    </location>
</feature>
<dbReference type="Gene3D" id="1.25.40.10">
    <property type="entry name" value="Tetratricopeptide repeat domain"/>
    <property type="match status" value="2"/>
</dbReference>
<dbReference type="InterPro" id="IPR039340">
    <property type="entry name" value="Tfc4/TFIIIC-102/Sfc4"/>
</dbReference>
<dbReference type="KEGG" id="obg:Verru16b_02147"/>
<dbReference type="InterPro" id="IPR041656">
    <property type="entry name" value="TPR_5"/>
</dbReference>
<dbReference type="InterPro" id="IPR011990">
    <property type="entry name" value="TPR-like_helical_dom_sf"/>
</dbReference>
<feature type="region of interest" description="Disordered" evidence="2">
    <location>
        <begin position="438"/>
        <end position="466"/>
    </location>
</feature>
<gene>
    <name evidence="5" type="primary">bamD</name>
    <name evidence="5" type="ORF">Verru16b_02147</name>
</gene>
<feature type="compositionally biased region" description="Pro residues" evidence="2">
    <location>
        <begin position="441"/>
        <end position="451"/>
    </location>
</feature>
<dbReference type="InterPro" id="IPR019734">
    <property type="entry name" value="TPR_rpt"/>
</dbReference>
<evidence type="ECO:0000313" key="6">
    <source>
        <dbReference type="Proteomes" id="UP000095228"/>
    </source>
</evidence>
<reference evidence="5 6" key="1">
    <citation type="submission" date="2016-06" db="EMBL/GenBank/DDBJ databases">
        <title>Three novel species with peptidoglycan cell walls form the new genus Lacunisphaera gen. nov. in the family Opitutaceae of the verrucomicrobial subdivision 4.</title>
        <authorList>
            <person name="Rast P."/>
            <person name="Gloeckner I."/>
            <person name="Jogler M."/>
            <person name="Boedeker C."/>
            <person name="Jeske O."/>
            <person name="Wiegand S."/>
            <person name="Reinhardt R."/>
            <person name="Schumann P."/>
            <person name="Rohde M."/>
            <person name="Spring S."/>
            <person name="Gloeckner F.O."/>
            <person name="Jogler C."/>
        </authorList>
    </citation>
    <scope>NUCLEOTIDE SEQUENCE [LARGE SCALE GENOMIC DNA]</scope>
    <source>
        <strain evidence="5 6">IG16b</strain>
    </source>
</reference>
<dbReference type="Pfam" id="PF13174">
    <property type="entry name" value="TPR_6"/>
    <property type="match status" value="1"/>
</dbReference>
<feature type="compositionally biased region" description="Basic and acidic residues" evidence="2">
    <location>
        <begin position="31"/>
        <end position="40"/>
    </location>
</feature>
<dbReference type="PROSITE" id="PS50005">
    <property type="entry name" value="TPR"/>
    <property type="match status" value="1"/>
</dbReference>
<dbReference type="SUPFAM" id="SSF48452">
    <property type="entry name" value="TPR-like"/>
    <property type="match status" value="2"/>
</dbReference>
<dbReference type="Pfam" id="PF13432">
    <property type="entry name" value="TPR_16"/>
    <property type="match status" value="1"/>
</dbReference>
<sequence length="466" mass="51591">MPPWFTFLRAVGGILTAGCLALSPAVAKEAHPDAHADSHAVHAPPVPPPNFDPTAPAQPAEPVAHGAPEPHATGKSEKPEWQAKEARSLINLGNSLTEREDYAAAEIAYRRVMNDRGFPLADQRDALLGLARMYRQQTTFTKAVATYEKFLKLYPDDPRIPDALLELGRSQRAMGAYRSAINRFYNVINSTLKLPPESYEHYQLLAKTAQFEIAETHYEVGEFAEAAKFYDRLRLLDLAPEDRARAHFKSAGSLLNAGQLEPAVTKLNQFLDQWPADPHGPEARFLLALTLRKLGRTEEALGITLALLRNEYGNASADPKGWAYWQRRTGNQLANDFFQSGDTMSAVTIYESLARLSEETTWRLPIVYQTGLCYERLRQNERAGKAYQDIVDTIALPPGKVPHTPEMIELARMAQWRIGQLDWSGRTEQQLNRFFSAAVPVSPPSPAPPTPANDANGSPATASGTL</sequence>
<keyword evidence="1" id="KW-0802">TPR repeat</keyword>
<feature type="compositionally biased region" description="Polar residues" evidence="2">
    <location>
        <begin position="453"/>
        <end position="466"/>
    </location>
</feature>
<evidence type="ECO:0000256" key="1">
    <source>
        <dbReference type="PROSITE-ProRule" id="PRU00339"/>
    </source>
</evidence>
<organism evidence="5 6">
    <name type="scientific">Lacunisphaera limnophila</name>
    <dbReference type="NCBI Taxonomy" id="1838286"/>
    <lineage>
        <taxon>Bacteria</taxon>
        <taxon>Pseudomonadati</taxon>
        <taxon>Verrucomicrobiota</taxon>
        <taxon>Opitutia</taxon>
        <taxon>Opitutales</taxon>
        <taxon>Opitutaceae</taxon>
        <taxon>Lacunisphaera</taxon>
    </lineage>
</organism>
<dbReference type="AlphaFoldDB" id="A0A1D8AW09"/>
<evidence type="ECO:0000256" key="2">
    <source>
        <dbReference type="SAM" id="MobiDB-lite"/>
    </source>
</evidence>
<evidence type="ECO:0000256" key="3">
    <source>
        <dbReference type="SAM" id="SignalP"/>
    </source>
</evidence>
<dbReference type="EMBL" id="CP016094">
    <property type="protein sequence ID" value="AOS45071.1"/>
    <property type="molecule type" value="Genomic_DNA"/>
</dbReference>
<dbReference type="OrthoDB" id="187593at2"/>
<dbReference type="PANTHER" id="PTHR23082">
    <property type="entry name" value="TRANSCRIPTION INITIATION FACTOR IIIC TFIIIC , POLYPEPTIDE 3-RELATED"/>
    <property type="match status" value="1"/>
</dbReference>
<name>A0A1D8AW09_9BACT</name>
<dbReference type="STRING" id="1838286.Verru16b_02147"/>
<dbReference type="PANTHER" id="PTHR23082:SF0">
    <property type="entry name" value="GENERAL TRANSCRIPTION FACTOR 3C POLYPEPTIDE 3"/>
    <property type="match status" value="1"/>
</dbReference>
<dbReference type="RefSeq" id="WP_069962261.1">
    <property type="nucleotide sequence ID" value="NZ_CP016094.1"/>
</dbReference>
<evidence type="ECO:0000313" key="5">
    <source>
        <dbReference type="EMBL" id="AOS45071.1"/>
    </source>
</evidence>
<feature type="domain" description="Tetratrico peptide repeat group 5" evidence="4">
    <location>
        <begin position="209"/>
        <end position="308"/>
    </location>
</feature>
<feature type="signal peptide" evidence="3">
    <location>
        <begin position="1"/>
        <end position="27"/>
    </location>
</feature>
<dbReference type="SMART" id="SM00028">
    <property type="entry name" value="TPR"/>
    <property type="match status" value="5"/>
</dbReference>
<evidence type="ECO:0000259" key="4">
    <source>
        <dbReference type="Pfam" id="PF12688"/>
    </source>
</evidence>
<keyword evidence="3" id="KW-0732">Signal</keyword>
<dbReference type="Proteomes" id="UP000095228">
    <property type="component" value="Chromosome"/>
</dbReference>
<dbReference type="GO" id="GO:0006383">
    <property type="term" value="P:transcription by RNA polymerase III"/>
    <property type="evidence" value="ECO:0007669"/>
    <property type="project" value="InterPro"/>
</dbReference>
<keyword evidence="6" id="KW-1185">Reference proteome</keyword>
<accession>A0A1D8AW09</accession>
<feature type="chain" id="PRO_5009105269" evidence="3">
    <location>
        <begin position="28"/>
        <end position="466"/>
    </location>
</feature>
<dbReference type="Pfam" id="PF12688">
    <property type="entry name" value="TPR_5"/>
    <property type="match status" value="1"/>
</dbReference>
<feature type="region of interest" description="Disordered" evidence="2">
    <location>
        <begin position="31"/>
        <end position="81"/>
    </location>
</feature>